<keyword evidence="1" id="KW-1133">Transmembrane helix</keyword>
<proteinExistence type="predicted"/>
<dbReference type="STRING" id="168276.SAMN05444580_109152"/>
<protein>
    <recommendedName>
        <fullName evidence="4">DUF3592 domain-containing protein</fullName>
    </recommendedName>
</protein>
<feature type="transmembrane region" description="Helical" evidence="1">
    <location>
        <begin position="120"/>
        <end position="142"/>
    </location>
</feature>
<keyword evidence="3" id="KW-1185">Reference proteome</keyword>
<organism evidence="2 3">
    <name type="scientific">Rhodococcus tukisamuensis</name>
    <dbReference type="NCBI Taxonomy" id="168276"/>
    <lineage>
        <taxon>Bacteria</taxon>
        <taxon>Bacillati</taxon>
        <taxon>Actinomycetota</taxon>
        <taxon>Actinomycetes</taxon>
        <taxon>Mycobacteriales</taxon>
        <taxon>Nocardiaceae</taxon>
        <taxon>Rhodococcus</taxon>
    </lineage>
</organism>
<dbReference type="EMBL" id="FNAB01000009">
    <property type="protein sequence ID" value="SDE06400.1"/>
    <property type="molecule type" value="Genomic_DNA"/>
</dbReference>
<dbReference type="AlphaFoldDB" id="A0A1G6ZV51"/>
<feature type="transmembrane region" description="Helical" evidence="1">
    <location>
        <begin position="20"/>
        <end position="43"/>
    </location>
</feature>
<keyword evidence="1" id="KW-0812">Transmembrane</keyword>
<evidence type="ECO:0008006" key="4">
    <source>
        <dbReference type="Google" id="ProtNLM"/>
    </source>
</evidence>
<dbReference type="Proteomes" id="UP000199417">
    <property type="component" value="Unassembled WGS sequence"/>
</dbReference>
<reference evidence="2 3" key="1">
    <citation type="submission" date="2016-10" db="EMBL/GenBank/DDBJ databases">
        <authorList>
            <person name="de Groot N.N."/>
        </authorList>
    </citation>
    <scope>NUCLEOTIDE SEQUENCE [LARGE SCALE GENOMIC DNA]</scope>
    <source>
        <strain evidence="2 3">JCM 11308</strain>
    </source>
</reference>
<keyword evidence="1" id="KW-0472">Membrane</keyword>
<gene>
    <name evidence="2" type="ORF">SAMN05444580_109152</name>
</gene>
<evidence type="ECO:0000256" key="1">
    <source>
        <dbReference type="SAM" id="Phobius"/>
    </source>
</evidence>
<evidence type="ECO:0000313" key="2">
    <source>
        <dbReference type="EMBL" id="SDE06400.1"/>
    </source>
</evidence>
<evidence type="ECO:0000313" key="3">
    <source>
        <dbReference type="Proteomes" id="UP000199417"/>
    </source>
</evidence>
<accession>A0A1G6ZV51</accession>
<name>A0A1G6ZV51_9NOCA</name>
<sequence length="154" mass="16151">MSAGGRGSQPRMSGKVARRVQVGVLVVAIGISSLAVLLVLAAWRNDHTIASDKGVATAEVLSAGARRSAISFVTPDGVTHNPKLGVLYPTKLTVGQRIDVEYAKSDPDLVRVAGRDARVALVPAGSVIVVTWLLAAPALWWVRRPRPPSDAAAD</sequence>